<evidence type="ECO:0000313" key="1">
    <source>
        <dbReference type="EMBL" id="KAF2020478.1"/>
    </source>
</evidence>
<reference evidence="1" key="1">
    <citation type="journal article" date="2020" name="Stud. Mycol.">
        <title>101 Dothideomycetes genomes: a test case for predicting lifestyles and emergence of pathogens.</title>
        <authorList>
            <person name="Haridas S."/>
            <person name="Albert R."/>
            <person name="Binder M."/>
            <person name="Bloem J."/>
            <person name="Labutti K."/>
            <person name="Salamov A."/>
            <person name="Andreopoulos B."/>
            <person name="Baker S."/>
            <person name="Barry K."/>
            <person name="Bills G."/>
            <person name="Bluhm B."/>
            <person name="Cannon C."/>
            <person name="Castanera R."/>
            <person name="Culley D."/>
            <person name="Daum C."/>
            <person name="Ezra D."/>
            <person name="Gonzalez J."/>
            <person name="Henrissat B."/>
            <person name="Kuo A."/>
            <person name="Liang C."/>
            <person name="Lipzen A."/>
            <person name="Lutzoni F."/>
            <person name="Magnuson J."/>
            <person name="Mondo S."/>
            <person name="Nolan M."/>
            <person name="Ohm R."/>
            <person name="Pangilinan J."/>
            <person name="Park H.-J."/>
            <person name="Ramirez L."/>
            <person name="Alfaro M."/>
            <person name="Sun H."/>
            <person name="Tritt A."/>
            <person name="Yoshinaga Y."/>
            <person name="Zwiers L.-H."/>
            <person name="Turgeon B."/>
            <person name="Goodwin S."/>
            <person name="Spatafora J."/>
            <person name="Crous P."/>
            <person name="Grigoriev I."/>
        </authorList>
    </citation>
    <scope>NUCLEOTIDE SEQUENCE</scope>
    <source>
        <strain evidence="1">CBS 175.79</strain>
    </source>
</reference>
<gene>
    <name evidence="1" type="ORF">BU24DRAFT_403588</name>
</gene>
<proteinExistence type="predicted"/>
<protein>
    <submittedName>
        <fullName evidence="1">Uncharacterized protein</fullName>
    </submittedName>
</protein>
<dbReference type="Proteomes" id="UP000799778">
    <property type="component" value="Unassembled WGS sequence"/>
</dbReference>
<keyword evidence="2" id="KW-1185">Reference proteome</keyword>
<name>A0A6A5Y4P4_9PLEO</name>
<evidence type="ECO:0000313" key="2">
    <source>
        <dbReference type="Proteomes" id="UP000799778"/>
    </source>
</evidence>
<dbReference type="AlphaFoldDB" id="A0A6A5Y4P4"/>
<dbReference type="GeneID" id="54282976"/>
<dbReference type="RefSeq" id="XP_033388817.1">
    <property type="nucleotide sequence ID" value="XM_033525579.1"/>
</dbReference>
<organism evidence="1 2">
    <name type="scientific">Aaosphaeria arxii CBS 175.79</name>
    <dbReference type="NCBI Taxonomy" id="1450172"/>
    <lineage>
        <taxon>Eukaryota</taxon>
        <taxon>Fungi</taxon>
        <taxon>Dikarya</taxon>
        <taxon>Ascomycota</taxon>
        <taxon>Pezizomycotina</taxon>
        <taxon>Dothideomycetes</taxon>
        <taxon>Pleosporomycetidae</taxon>
        <taxon>Pleosporales</taxon>
        <taxon>Pleosporales incertae sedis</taxon>
        <taxon>Aaosphaeria</taxon>
    </lineage>
</organism>
<dbReference type="EMBL" id="ML978066">
    <property type="protein sequence ID" value="KAF2020478.1"/>
    <property type="molecule type" value="Genomic_DNA"/>
</dbReference>
<accession>A0A6A5Y4P4</accession>
<sequence>MESLTGVLIDLDPDATTPQTAAQSAVELLTAALLGPSPDTITPQTAARSLVDLPVELFQQIIGHYTDLASINEAWKARAVCTSGMSLTLPMHLERNAFETSSLRSRPIGCLFALLDSAVDVIMRAKDNTDKKFRDNLLKAVAQLLDPEYGYIFVSEPCRSIGMRMIWQLCADNIADVALWIAIGLQDALLIRQILASNPDVSIWGGTVFGAHLWIAAYAGLWTVKECVVDIAANETISPAIYRLNNLCCKFNMIEHFATLIIGSTAFRMLTPLPIHPPIVALSAGQLIRRMRIIQRVRLHQSRLRVYSHYDDMIGILPW</sequence>